<organism evidence="3 4">
    <name type="scientific">Gekko japonicus</name>
    <name type="common">Schlegel's Japanese gecko</name>
    <dbReference type="NCBI Taxonomy" id="146911"/>
    <lineage>
        <taxon>Eukaryota</taxon>
        <taxon>Metazoa</taxon>
        <taxon>Chordata</taxon>
        <taxon>Craniata</taxon>
        <taxon>Vertebrata</taxon>
        <taxon>Euteleostomi</taxon>
        <taxon>Lepidosauria</taxon>
        <taxon>Squamata</taxon>
        <taxon>Bifurcata</taxon>
        <taxon>Gekkota</taxon>
        <taxon>Gekkonidae</taxon>
        <taxon>Gekkoninae</taxon>
        <taxon>Gekko</taxon>
    </lineage>
</organism>
<evidence type="ECO:0000313" key="4">
    <source>
        <dbReference type="RefSeq" id="XP_015278650.1"/>
    </source>
</evidence>
<dbReference type="InterPro" id="IPR006715">
    <property type="entry name" value="ETS_PEA3_N"/>
</dbReference>
<protein>
    <submittedName>
        <fullName evidence="4">ETS translocation variant 4-like</fullName>
    </submittedName>
</protein>
<evidence type="ECO:0000256" key="1">
    <source>
        <dbReference type="ARBA" id="ARBA00023242"/>
    </source>
</evidence>
<dbReference type="Pfam" id="PF04621">
    <property type="entry name" value="ETS_PEA3_N"/>
    <property type="match status" value="1"/>
</dbReference>
<dbReference type="GeneID" id="107120459"/>
<name>A0ABM1KY63_GEKJA</name>
<keyword evidence="3" id="KW-1185">Reference proteome</keyword>
<evidence type="ECO:0000313" key="3">
    <source>
        <dbReference type="Proteomes" id="UP000694871"/>
    </source>
</evidence>
<gene>
    <name evidence="4" type="primary">LOC107120459</name>
</gene>
<proteinExistence type="predicted"/>
<evidence type="ECO:0000259" key="2">
    <source>
        <dbReference type="Pfam" id="PF04621"/>
    </source>
</evidence>
<keyword evidence="1" id="KW-0539">Nucleus</keyword>
<reference evidence="4" key="1">
    <citation type="submission" date="2025-08" db="UniProtKB">
        <authorList>
            <consortium name="RefSeq"/>
        </authorList>
    </citation>
    <scope>IDENTIFICATION</scope>
</reference>
<feature type="domain" description="PEA3-type ETS-domain transcription factor N-terminal" evidence="2">
    <location>
        <begin position="6"/>
        <end position="90"/>
    </location>
</feature>
<accession>A0ABM1KY63</accession>
<dbReference type="Proteomes" id="UP000694871">
    <property type="component" value="Unplaced"/>
</dbReference>
<dbReference type="RefSeq" id="XP_015278650.1">
    <property type="nucleotide sequence ID" value="XM_015423164.1"/>
</dbReference>
<sequence>MANGRMKGYLDQQVPYTSAQKLPGNGTLDGRLVMAARRKAMDPGVPQVPDSEDLFQDLNQFQEVWLTEAQVPDSDEQFVPDCHSENYLVFPHDVTFALY</sequence>